<evidence type="ECO:0000259" key="1">
    <source>
        <dbReference type="Pfam" id="PF14214"/>
    </source>
</evidence>
<dbReference type="PANTHER" id="PTHR45786:SF74">
    <property type="entry name" value="ATP-DEPENDENT DNA HELICASE"/>
    <property type="match status" value="1"/>
</dbReference>
<keyword evidence="3" id="KW-1185">Reference proteome</keyword>
<evidence type="ECO:0000313" key="3">
    <source>
        <dbReference type="Proteomes" id="UP000499080"/>
    </source>
</evidence>
<proteinExistence type="predicted"/>
<name>A0A4Y2DI64_ARAVE</name>
<comment type="caution">
    <text evidence="2">The sequence shown here is derived from an EMBL/GenBank/DDBJ whole genome shotgun (WGS) entry which is preliminary data.</text>
</comment>
<protein>
    <recommendedName>
        <fullName evidence="1">Helitron helicase-like domain-containing protein</fullName>
    </recommendedName>
</protein>
<dbReference type="Proteomes" id="UP000499080">
    <property type="component" value="Unassembled WGS sequence"/>
</dbReference>
<dbReference type="Pfam" id="PF14214">
    <property type="entry name" value="Helitron_like_N"/>
    <property type="match status" value="1"/>
</dbReference>
<reference evidence="2 3" key="1">
    <citation type="journal article" date="2019" name="Sci. Rep.">
        <title>Orb-weaving spider Araneus ventricosus genome elucidates the spidroin gene catalogue.</title>
        <authorList>
            <person name="Kono N."/>
            <person name="Nakamura H."/>
            <person name="Ohtoshi R."/>
            <person name="Moran D.A.P."/>
            <person name="Shinohara A."/>
            <person name="Yoshida Y."/>
            <person name="Fujiwara M."/>
            <person name="Mori M."/>
            <person name="Tomita M."/>
            <person name="Arakawa K."/>
        </authorList>
    </citation>
    <scope>NUCLEOTIDE SEQUENCE [LARGE SCALE GENOMIC DNA]</scope>
</reference>
<accession>A0A4Y2DI64</accession>
<gene>
    <name evidence="2" type="ORF">AVEN_144050_1</name>
</gene>
<organism evidence="2 3">
    <name type="scientific">Araneus ventricosus</name>
    <name type="common">Orbweaver spider</name>
    <name type="synonym">Epeira ventricosa</name>
    <dbReference type="NCBI Taxonomy" id="182803"/>
    <lineage>
        <taxon>Eukaryota</taxon>
        <taxon>Metazoa</taxon>
        <taxon>Ecdysozoa</taxon>
        <taxon>Arthropoda</taxon>
        <taxon>Chelicerata</taxon>
        <taxon>Arachnida</taxon>
        <taxon>Araneae</taxon>
        <taxon>Araneomorphae</taxon>
        <taxon>Entelegynae</taxon>
        <taxon>Araneoidea</taxon>
        <taxon>Araneidae</taxon>
        <taxon>Araneus</taxon>
    </lineage>
</organism>
<evidence type="ECO:0000313" key="2">
    <source>
        <dbReference type="EMBL" id="GBM15265.1"/>
    </source>
</evidence>
<dbReference type="InterPro" id="IPR025476">
    <property type="entry name" value="Helitron_helicase-like"/>
</dbReference>
<dbReference type="EMBL" id="BGPR01000357">
    <property type="protein sequence ID" value="GBM15265.1"/>
    <property type="molecule type" value="Genomic_DNA"/>
</dbReference>
<dbReference type="OrthoDB" id="6436357at2759"/>
<dbReference type="PANTHER" id="PTHR45786">
    <property type="entry name" value="DNA BINDING PROTEIN-LIKE"/>
    <property type="match status" value="1"/>
</dbReference>
<sequence>MIRTESPNHILLYRQLFHQYIVDMRAKIESERLLYIKLNQQKLRVKDTLSERCHNQRYGNITHIGRMVILPETYISSPRHMHEYAQDAMTYVRSYGRPDLFIIFRCNTAWSKIKEELAHRQLPEDRHDLIARVFRQKLIKLTDIVTKSCIYGEVNC</sequence>
<feature type="domain" description="Helitron helicase-like" evidence="1">
    <location>
        <begin position="3"/>
        <end position="155"/>
    </location>
</feature>
<dbReference type="AlphaFoldDB" id="A0A4Y2DI64"/>